<evidence type="ECO:0000256" key="6">
    <source>
        <dbReference type="ARBA" id="ARBA00022824"/>
    </source>
</evidence>
<keyword evidence="6" id="KW-0256">Endoplasmic reticulum</keyword>
<dbReference type="InParanoid" id="E0VVQ2"/>
<dbReference type="GeneID" id="8238696"/>
<reference evidence="11" key="1">
    <citation type="submission" date="2007-04" db="EMBL/GenBank/DDBJ databases">
        <title>Annotation of Pediculus humanus corporis strain USDA.</title>
        <authorList>
            <person name="Kirkness E."/>
            <person name="Hannick L."/>
            <person name="Hass B."/>
            <person name="Bruggner R."/>
            <person name="Lawson D."/>
            <person name="Bidwell S."/>
            <person name="Joardar V."/>
            <person name="Caler E."/>
            <person name="Walenz B."/>
            <person name="Inman J."/>
            <person name="Schobel S."/>
            <person name="Galinsky K."/>
            <person name="Amedeo P."/>
            <person name="Strausberg R."/>
        </authorList>
    </citation>
    <scope>NUCLEOTIDE SEQUENCE</scope>
    <source>
        <strain evidence="11">USDA</strain>
    </source>
</reference>
<dbReference type="EMBL" id="AAZO01005670">
    <property type="status" value="NOT_ANNOTATED_CDS"/>
    <property type="molecule type" value="Genomic_DNA"/>
</dbReference>
<keyword evidence="8 10" id="KW-0472">Membrane</keyword>
<dbReference type="EMBL" id="DS235813">
    <property type="protein sequence ID" value="EEB17458.1"/>
    <property type="molecule type" value="Genomic_DNA"/>
</dbReference>
<keyword evidence="9" id="KW-0325">Glycoprotein</keyword>
<accession>E0VVQ2</accession>
<sequence length="512" mass="58636">MYSAISFFVVLILIGVPLWWKTTEVYRFSLPYSQIDVLHEHKLTIQMNIHVMTIDNSRGTAIVEDLKKFFQISKIFNITFKQHTVDKQLLGSCKTLAEIENKIKHPSYVGSLQLIEIPGLSRFVPYSIVLGEKRTIYFASNVDVVKLYDFINTKVLNEDVLVDTTLEINLPVQSKLNKNSRHKISLSESFDILFTILNPDPDLLDVTFDIQKAIEDFVTPFKSDLNDMYEFHIKSQWLYYVDLQVQTKFLNFTDKGPHFALPADLLPHVITPLEKKLASHVSKYPCLNFILYIPPCATSPLFIYTKNGFKLEGANAFISPKWGGIQIYNHNRNFCSDGKKVEVNIDSNYVMSVYLAQFRLLLGMPDIAEVQDTKNLNKVRLWEKDSLLRLRTVEQLTFTKLTLQSLSKLLGKINNIVINDQVGHAIYSALDNVYEASEALGKGDLLTGYNLSKKAFLASEKAFTDPSLLSLLYFPDDQKYAVYIPLFLPIMIPVLISIKPILQWLNLKLKEK</sequence>
<evidence type="ECO:0000256" key="1">
    <source>
        <dbReference type="ARBA" id="ARBA00004477"/>
    </source>
</evidence>
<dbReference type="UniPathway" id="UPA00196"/>
<keyword evidence="4" id="KW-0337">GPI-anchor biosynthesis</keyword>
<dbReference type="CTD" id="8238696"/>
<dbReference type="STRING" id="121224.E0VVQ2"/>
<evidence type="ECO:0000256" key="10">
    <source>
        <dbReference type="SAM" id="Phobius"/>
    </source>
</evidence>
<keyword evidence="5 10" id="KW-0812">Transmembrane</keyword>
<dbReference type="OMA" id="AEHKYAV"/>
<comment type="pathway">
    <text evidence="2">Glycolipid biosynthesis; glycosylphosphatidylinositol-anchor biosynthesis.</text>
</comment>
<dbReference type="Proteomes" id="UP000009046">
    <property type="component" value="Unassembled WGS sequence"/>
</dbReference>
<dbReference type="InterPro" id="IPR019540">
    <property type="entry name" value="PtdIno-glycan_biosynth_class_S"/>
</dbReference>
<evidence type="ECO:0000256" key="5">
    <source>
        <dbReference type="ARBA" id="ARBA00022692"/>
    </source>
</evidence>
<dbReference type="VEuPathDB" id="VectorBase:PHUM466640"/>
<feature type="transmembrane region" description="Helical" evidence="10">
    <location>
        <begin position="480"/>
        <end position="502"/>
    </location>
</feature>
<comment type="similarity">
    <text evidence="3">Belongs to the PIGS family.</text>
</comment>
<keyword evidence="13" id="KW-1185">Reference proteome</keyword>
<dbReference type="PANTHER" id="PTHR21072:SF13">
    <property type="entry name" value="GPI TRANSAMIDASE COMPONENT PIG-S"/>
    <property type="match status" value="1"/>
</dbReference>
<evidence type="ECO:0000256" key="9">
    <source>
        <dbReference type="ARBA" id="ARBA00023180"/>
    </source>
</evidence>
<protein>
    <submittedName>
        <fullName evidence="11 12">GPI transamidase component PIG-S, putative</fullName>
    </submittedName>
</protein>
<proteinExistence type="inferred from homology"/>
<dbReference type="GO" id="GO:0006506">
    <property type="term" value="P:GPI anchor biosynthetic process"/>
    <property type="evidence" value="ECO:0007669"/>
    <property type="project" value="UniProtKB-UniPathway"/>
</dbReference>
<organism>
    <name type="scientific">Pediculus humanus subsp. corporis</name>
    <name type="common">Body louse</name>
    <dbReference type="NCBI Taxonomy" id="121224"/>
    <lineage>
        <taxon>Eukaryota</taxon>
        <taxon>Metazoa</taxon>
        <taxon>Ecdysozoa</taxon>
        <taxon>Arthropoda</taxon>
        <taxon>Hexapoda</taxon>
        <taxon>Insecta</taxon>
        <taxon>Pterygota</taxon>
        <taxon>Neoptera</taxon>
        <taxon>Paraneoptera</taxon>
        <taxon>Psocodea</taxon>
        <taxon>Troctomorpha</taxon>
        <taxon>Phthiraptera</taxon>
        <taxon>Anoplura</taxon>
        <taxon>Pediculidae</taxon>
        <taxon>Pediculus</taxon>
    </lineage>
</organism>
<keyword evidence="7 10" id="KW-1133">Transmembrane helix</keyword>
<evidence type="ECO:0000313" key="12">
    <source>
        <dbReference type="EnsemblMetazoa" id="PHUM466640-PA"/>
    </source>
</evidence>
<evidence type="ECO:0000313" key="11">
    <source>
        <dbReference type="EMBL" id="EEB17458.1"/>
    </source>
</evidence>
<dbReference type="GO" id="GO:0042765">
    <property type="term" value="C:GPI-anchor transamidase complex"/>
    <property type="evidence" value="ECO:0007669"/>
    <property type="project" value="InterPro"/>
</dbReference>
<dbReference type="FunCoup" id="E0VVQ2">
    <property type="interactions" value="1903"/>
</dbReference>
<evidence type="ECO:0000256" key="2">
    <source>
        <dbReference type="ARBA" id="ARBA00004687"/>
    </source>
</evidence>
<dbReference type="Pfam" id="PF10510">
    <property type="entry name" value="PIG-S"/>
    <property type="match status" value="1"/>
</dbReference>
<dbReference type="EnsemblMetazoa" id="PHUM466640-RA">
    <property type="protein sequence ID" value="PHUM466640-PA"/>
    <property type="gene ID" value="PHUM466640"/>
</dbReference>
<gene>
    <name evidence="12" type="primary">8238696</name>
    <name evidence="11" type="ORF">Phum_PHUM466640</name>
</gene>
<name>E0VVQ2_PEDHC</name>
<evidence type="ECO:0000313" key="13">
    <source>
        <dbReference type="Proteomes" id="UP000009046"/>
    </source>
</evidence>
<dbReference type="KEGG" id="phu:Phum_PHUM466640"/>
<dbReference type="GO" id="GO:0016255">
    <property type="term" value="P:attachment of GPI anchor to protein"/>
    <property type="evidence" value="ECO:0007669"/>
    <property type="project" value="InterPro"/>
</dbReference>
<evidence type="ECO:0000256" key="4">
    <source>
        <dbReference type="ARBA" id="ARBA00022502"/>
    </source>
</evidence>
<reference evidence="11" key="2">
    <citation type="submission" date="2007-04" db="EMBL/GenBank/DDBJ databases">
        <title>The genome of the human body louse.</title>
        <authorList>
            <consortium name="The Human Body Louse Genome Consortium"/>
            <person name="Kirkness E."/>
            <person name="Walenz B."/>
            <person name="Hass B."/>
            <person name="Bruggner R."/>
            <person name="Strausberg R."/>
        </authorList>
    </citation>
    <scope>NUCLEOTIDE SEQUENCE</scope>
    <source>
        <strain evidence="11">USDA</strain>
    </source>
</reference>
<dbReference type="OrthoDB" id="28748at2759"/>
<reference evidence="12" key="3">
    <citation type="submission" date="2021-02" db="UniProtKB">
        <authorList>
            <consortium name="EnsemblMetazoa"/>
        </authorList>
    </citation>
    <scope>IDENTIFICATION</scope>
    <source>
        <strain evidence="12">USDA</strain>
    </source>
</reference>
<dbReference type="PANTHER" id="PTHR21072">
    <property type="entry name" value="GPI TRANSAMIDASE COMPONENT PIG-S"/>
    <property type="match status" value="1"/>
</dbReference>
<dbReference type="eggNOG" id="KOG2459">
    <property type="taxonomic scope" value="Eukaryota"/>
</dbReference>
<comment type="subcellular location">
    <subcellularLocation>
        <location evidence="1">Endoplasmic reticulum membrane</location>
        <topology evidence="1">Multi-pass membrane protein</topology>
    </subcellularLocation>
</comment>
<evidence type="ECO:0000256" key="8">
    <source>
        <dbReference type="ARBA" id="ARBA00023136"/>
    </source>
</evidence>
<dbReference type="RefSeq" id="XP_002430196.1">
    <property type="nucleotide sequence ID" value="XM_002430151.1"/>
</dbReference>
<evidence type="ECO:0000256" key="3">
    <source>
        <dbReference type="ARBA" id="ARBA00005316"/>
    </source>
</evidence>
<dbReference type="AlphaFoldDB" id="E0VVQ2"/>
<dbReference type="HOGENOM" id="CLU_010026_3_1_1"/>
<evidence type="ECO:0000256" key="7">
    <source>
        <dbReference type="ARBA" id="ARBA00022989"/>
    </source>
</evidence>